<comment type="caution">
    <text evidence="3">The sequence shown here is derived from an EMBL/GenBank/DDBJ whole genome shotgun (WGS) entry which is preliminary data.</text>
</comment>
<sequence length="492" mass="52985">MKHKFIACLVAPSLLSNGIAYAVEAEDEELIKHHRASKNLPVTPSEAAPSEVPSRTQQFPTLSFDLGDVGNATVSSNQASYSYQDDNTIFNANLGSNNNGLSQATTGADLAFIAGENTALGIKLKFSGDQSEGVLGAVHNLKPLNVQVRAALSYMQGSQEFNFYRSTERADLSQLGYYGSADWLSQAESNLGFHSAGVALWRAQTKNHSSFDTLTYTDETAESYIIIRDRRIISTGSLNGASFNLQYAPHPDLVINSALGAEQLKFPFSDGSSENKTTVFADAKISYRVDENNALGLAYKYGASEKGVRADWKWSAYTLNAYKSYGQSGLEGNYGINISVDLVKLLSKQKNKSSNLSLASSMRPKLNDNSKQLLQTAITRPAQLPSNFLAKVDETGVTQLVISKSQGQVAVDAQGNALINIEGAVGPLTSIVTENRNGVDVSTAGYFSLQNNQLVVHMALLPIPEGQDNYVVDVIDSIGNSFAVTFSISKAL</sequence>
<proteinExistence type="predicted"/>
<dbReference type="Proteomes" id="UP001438292">
    <property type="component" value="Unassembled WGS sequence"/>
</dbReference>
<evidence type="ECO:0000313" key="3">
    <source>
        <dbReference type="EMBL" id="MEO3957095.1"/>
    </source>
</evidence>
<reference evidence="3 4" key="1">
    <citation type="submission" date="2024-05" db="EMBL/GenBank/DDBJ databases">
        <authorList>
            <person name="De Oliveira J.P."/>
            <person name="Noriler S.A."/>
            <person name="De Oliveira A.G."/>
            <person name="Sipoli D.S."/>
        </authorList>
    </citation>
    <scope>NUCLEOTIDE SEQUENCE [LARGE SCALE GENOMIC DNA]</scope>
    <source>
        <strain evidence="3 4">LABIM186</strain>
    </source>
</reference>
<dbReference type="RefSeq" id="WP_346196454.1">
    <property type="nucleotide sequence ID" value="NZ_JBDJHV010000105.1"/>
</dbReference>
<protein>
    <submittedName>
        <fullName evidence="3">Uncharacterized protein</fullName>
    </submittedName>
</protein>
<name>A0ABV0HAH4_9NEIS</name>
<organism evidence="3 4">
    <name type="scientific">Chromobacterium piscinae</name>
    <dbReference type="NCBI Taxonomy" id="686831"/>
    <lineage>
        <taxon>Bacteria</taxon>
        <taxon>Pseudomonadati</taxon>
        <taxon>Pseudomonadota</taxon>
        <taxon>Betaproteobacteria</taxon>
        <taxon>Neisseriales</taxon>
        <taxon>Chromobacteriaceae</taxon>
        <taxon>Chromobacterium</taxon>
    </lineage>
</organism>
<evidence type="ECO:0000256" key="1">
    <source>
        <dbReference type="SAM" id="MobiDB-lite"/>
    </source>
</evidence>
<feature type="signal peptide" evidence="2">
    <location>
        <begin position="1"/>
        <end position="22"/>
    </location>
</feature>
<keyword evidence="2" id="KW-0732">Signal</keyword>
<dbReference type="EMBL" id="JBDQQU010000276">
    <property type="protein sequence ID" value="MEO3957095.1"/>
    <property type="molecule type" value="Genomic_DNA"/>
</dbReference>
<evidence type="ECO:0000313" key="4">
    <source>
        <dbReference type="Proteomes" id="UP001438292"/>
    </source>
</evidence>
<feature type="region of interest" description="Disordered" evidence="1">
    <location>
        <begin position="36"/>
        <end position="56"/>
    </location>
</feature>
<feature type="chain" id="PRO_5046003030" evidence="2">
    <location>
        <begin position="23"/>
        <end position="492"/>
    </location>
</feature>
<keyword evidence="4" id="KW-1185">Reference proteome</keyword>
<gene>
    <name evidence="3" type="ORF">ABH309_21885</name>
</gene>
<accession>A0ABV0HAH4</accession>
<evidence type="ECO:0000256" key="2">
    <source>
        <dbReference type="SAM" id="SignalP"/>
    </source>
</evidence>